<dbReference type="InterPro" id="IPR010432">
    <property type="entry name" value="RDD"/>
</dbReference>
<evidence type="ECO:0000313" key="7">
    <source>
        <dbReference type="EMBL" id="MFC7071017.1"/>
    </source>
</evidence>
<feature type="transmembrane region" description="Helical" evidence="5">
    <location>
        <begin position="159"/>
        <end position="177"/>
    </location>
</feature>
<comment type="caution">
    <text evidence="7">The sequence shown here is derived from an EMBL/GenBank/DDBJ whole genome shotgun (WGS) entry which is preliminary data.</text>
</comment>
<protein>
    <submittedName>
        <fullName evidence="7">RDD family protein</fullName>
    </submittedName>
</protein>
<sequence>MTTLHPFAAIHADRRGKVRAELAALVEETDAEALFVEFPAGGWDLRTTRDAFVRAPLFALGMALAAVVQWPLYALLCRSPHPAEVLAARSVAADRDVPVHAVDDHPIQSAARAGPPVVVGNWVALAATLAVAPTAVATLFGVLSAVWLGGSLLRRLHTAAWGVVALGGLPAVGGVYLTLGGGGAVAVVAAVTALVVGLWRTFEHRNRTMVDRIADRSAAADYDAVVSTTGKAHLSGLRAVVEGRDDVRLGEGHRSRFLRDGSPWPDGDAAADDAERPSVDVATARVEVVGRRAVATAVDAVVALGVGVAVALALGVAAGVGALLAGVGDPDPAIAGGLLAGGPLAWLAYHVGCERAFGRTLGKRLLGVRVVAADGGRPSWRAALVRTLFRPVEVLPLGVPALVAATADDRRRRIGDRAAGTLVVADETRE</sequence>
<keyword evidence="4 5" id="KW-0472">Membrane</keyword>
<dbReference type="Pfam" id="PF06271">
    <property type="entry name" value="RDD"/>
    <property type="match status" value="1"/>
</dbReference>
<comment type="subcellular location">
    <subcellularLocation>
        <location evidence="1">Membrane</location>
        <topology evidence="1">Multi-pass membrane protein</topology>
    </subcellularLocation>
</comment>
<evidence type="ECO:0000256" key="1">
    <source>
        <dbReference type="ARBA" id="ARBA00004141"/>
    </source>
</evidence>
<dbReference type="GO" id="GO:0016020">
    <property type="term" value="C:membrane"/>
    <property type="evidence" value="ECO:0007669"/>
    <property type="project" value="UniProtKB-SubCell"/>
</dbReference>
<feature type="transmembrane region" description="Helical" evidence="5">
    <location>
        <begin position="122"/>
        <end position="147"/>
    </location>
</feature>
<feature type="transmembrane region" description="Helical" evidence="5">
    <location>
        <begin position="183"/>
        <end position="202"/>
    </location>
</feature>
<organism evidence="7 8">
    <name type="scientific">Halobaculum lipolyticum</name>
    <dbReference type="NCBI Taxonomy" id="3032001"/>
    <lineage>
        <taxon>Archaea</taxon>
        <taxon>Methanobacteriati</taxon>
        <taxon>Methanobacteriota</taxon>
        <taxon>Stenosarchaea group</taxon>
        <taxon>Halobacteria</taxon>
        <taxon>Halobacteriales</taxon>
        <taxon>Haloferacaceae</taxon>
        <taxon>Halobaculum</taxon>
    </lineage>
</organism>
<evidence type="ECO:0000256" key="2">
    <source>
        <dbReference type="ARBA" id="ARBA00022692"/>
    </source>
</evidence>
<feature type="transmembrane region" description="Helical" evidence="5">
    <location>
        <begin position="333"/>
        <end position="351"/>
    </location>
</feature>
<gene>
    <name evidence="7" type="ORF">ACFQL9_15330</name>
</gene>
<keyword evidence="8" id="KW-1185">Reference proteome</keyword>
<dbReference type="Proteomes" id="UP001596461">
    <property type="component" value="Unassembled WGS sequence"/>
</dbReference>
<feature type="domain" description="RDD" evidence="6">
    <location>
        <begin position="289"/>
        <end position="420"/>
    </location>
</feature>
<dbReference type="PANTHER" id="PTHR38480">
    <property type="entry name" value="SLR0254 PROTEIN"/>
    <property type="match status" value="1"/>
</dbReference>
<dbReference type="PANTHER" id="PTHR38480:SF1">
    <property type="entry name" value="SLR0254 PROTEIN"/>
    <property type="match status" value="1"/>
</dbReference>
<keyword evidence="2 5" id="KW-0812">Transmembrane</keyword>
<proteinExistence type="predicted"/>
<feature type="transmembrane region" description="Helical" evidence="5">
    <location>
        <begin position="301"/>
        <end position="327"/>
    </location>
</feature>
<evidence type="ECO:0000256" key="4">
    <source>
        <dbReference type="ARBA" id="ARBA00023136"/>
    </source>
</evidence>
<evidence type="ECO:0000259" key="6">
    <source>
        <dbReference type="Pfam" id="PF06271"/>
    </source>
</evidence>
<evidence type="ECO:0000256" key="3">
    <source>
        <dbReference type="ARBA" id="ARBA00022989"/>
    </source>
</evidence>
<feature type="transmembrane region" description="Helical" evidence="5">
    <location>
        <begin position="55"/>
        <end position="76"/>
    </location>
</feature>
<name>A0ABD5WCK5_9EURY</name>
<dbReference type="RefSeq" id="WP_284030721.1">
    <property type="nucleotide sequence ID" value="NZ_CP126154.1"/>
</dbReference>
<dbReference type="AlphaFoldDB" id="A0ABD5WCK5"/>
<accession>A0ABD5WCK5</accession>
<evidence type="ECO:0000313" key="8">
    <source>
        <dbReference type="Proteomes" id="UP001596461"/>
    </source>
</evidence>
<dbReference type="EMBL" id="JBHTAH010000016">
    <property type="protein sequence ID" value="MFC7071017.1"/>
    <property type="molecule type" value="Genomic_DNA"/>
</dbReference>
<reference evidence="7 8" key="1">
    <citation type="journal article" date="2019" name="Int. J. Syst. Evol. Microbiol.">
        <title>The Global Catalogue of Microorganisms (GCM) 10K type strain sequencing project: providing services to taxonomists for standard genome sequencing and annotation.</title>
        <authorList>
            <consortium name="The Broad Institute Genomics Platform"/>
            <consortium name="The Broad Institute Genome Sequencing Center for Infectious Disease"/>
            <person name="Wu L."/>
            <person name="Ma J."/>
        </authorList>
    </citation>
    <scope>NUCLEOTIDE SEQUENCE [LARGE SCALE GENOMIC DNA]</scope>
    <source>
        <strain evidence="7 8">DT31</strain>
    </source>
</reference>
<evidence type="ECO:0000256" key="5">
    <source>
        <dbReference type="SAM" id="Phobius"/>
    </source>
</evidence>
<keyword evidence="3 5" id="KW-1133">Transmembrane helix</keyword>
<dbReference type="GeneID" id="81125566"/>